<proteinExistence type="predicted"/>
<evidence type="ECO:0000313" key="2">
    <source>
        <dbReference type="EMBL" id="HIY66397.1"/>
    </source>
</evidence>
<name>A0A9D1YVA5_9MICO</name>
<evidence type="ECO:0000313" key="3">
    <source>
        <dbReference type="Proteomes" id="UP000824005"/>
    </source>
</evidence>
<sequence>MTATKPQLPAAQKSTPGILQSRWGRWAGIGALIVVLIVFPFVADSTMMNIGVFALIYALPAIG</sequence>
<accession>A0A9D1YVA5</accession>
<dbReference type="AlphaFoldDB" id="A0A9D1YVA5"/>
<gene>
    <name evidence="2" type="ORF">H9830_09000</name>
</gene>
<evidence type="ECO:0000256" key="1">
    <source>
        <dbReference type="SAM" id="Phobius"/>
    </source>
</evidence>
<reference evidence="2" key="1">
    <citation type="journal article" date="2021" name="PeerJ">
        <title>Extensive microbial diversity within the chicken gut microbiome revealed by metagenomics and culture.</title>
        <authorList>
            <person name="Gilroy R."/>
            <person name="Ravi A."/>
            <person name="Getino M."/>
            <person name="Pursley I."/>
            <person name="Horton D.L."/>
            <person name="Alikhan N.F."/>
            <person name="Baker D."/>
            <person name="Gharbi K."/>
            <person name="Hall N."/>
            <person name="Watson M."/>
            <person name="Adriaenssens E.M."/>
            <person name="Foster-Nyarko E."/>
            <person name="Jarju S."/>
            <person name="Secka A."/>
            <person name="Antonio M."/>
            <person name="Oren A."/>
            <person name="Chaudhuri R.R."/>
            <person name="La Ragione R."/>
            <person name="Hildebrand F."/>
            <person name="Pallen M.J."/>
        </authorList>
    </citation>
    <scope>NUCLEOTIDE SEQUENCE</scope>
    <source>
        <strain evidence="2">ChiGjej1B1-98</strain>
    </source>
</reference>
<dbReference type="EMBL" id="DXDC01000272">
    <property type="protein sequence ID" value="HIY66397.1"/>
    <property type="molecule type" value="Genomic_DNA"/>
</dbReference>
<keyword evidence="1" id="KW-1133">Transmembrane helix</keyword>
<feature type="transmembrane region" description="Helical" evidence="1">
    <location>
        <begin position="23"/>
        <end position="43"/>
    </location>
</feature>
<comment type="caution">
    <text evidence="2">The sequence shown here is derived from an EMBL/GenBank/DDBJ whole genome shotgun (WGS) entry which is preliminary data.</text>
</comment>
<organism evidence="2 3">
    <name type="scientific">Candidatus Agrococcus pullicola</name>
    <dbReference type="NCBI Taxonomy" id="2838429"/>
    <lineage>
        <taxon>Bacteria</taxon>
        <taxon>Bacillati</taxon>
        <taxon>Actinomycetota</taxon>
        <taxon>Actinomycetes</taxon>
        <taxon>Micrococcales</taxon>
        <taxon>Microbacteriaceae</taxon>
        <taxon>Agrococcus</taxon>
    </lineage>
</organism>
<protein>
    <submittedName>
        <fullName evidence="2">Uncharacterized protein</fullName>
    </submittedName>
</protein>
<dbReference type="Proteomes" id="UP000824005">
    <property type="component" value="Unassembled WGS sequence"/>
</dbReference>
<keyword evidence="1" id="KW-0812">Transmembrane</keyword>
<keyword evidence="1" id="KW-0472">Membrane</keyword>
<feature type="non-terminal residue" evidence="2">
    <location>
        <position position="63"/>
    </location>
</feature>
<reference evidence="2" key="2">
    <citation type="submission" date="2021-04" db="EMBL/GenBank/DDBJ databases">
        <authorList>
            <person name="Gilroy R."/>
        </authorList>
    </citation>
    <scope>NUCLEOTIDE SEQUENCE</scope>
    <source>
        <strain evidence="2">ChiGjej1B1-98</strain>
    </source>
</reference>